<name>A0A1F5NAN8_9BACT</name>
<evidence type="ECO:0000313" key="1">
    <source>
        <dbReference type="EMBL" id="OGE74643.1"/>
    </source>
</evidence>
<dbReference type="Proteomes" id="UP000176547">
    <property type="component" value="Unassembled WGS sequence"/>
</dbReference>
<protein>
    <submittedName>
        <fullName evidence="1">Uncharacterized protein</fullName>
    </submittedName>
</protein>
<accession>A0A1F5NAN8</accession>
<gene>
    <name evidence="1" type="ORF">A3K06_02930</name>
</gene>
<sequence>MAAKSGRRKKKTRKALPKSLVISDSESLEDPKTLRKFWDDYFKRLEVAIRKIERRQWEAHRNRKPNLIRKIA</sequence>
<dbReference type="AlphaFoldDB" id="A0A1F5NAN8"/>
<reference evidence="1 2" key="1">
    <citation type="journal article" date="2016" name="Nat. Commun.">
        <title>Thousands of microbial genomes shed light on interconnected biogeochemical processes in an aquifer system.</title>
        <authorList>
            <person name="Anantharaman K."/>
            <person name="Brown C.T."/>
            <person name="Hug L.A."/>
            <person name="Sharon I."/>
            <person name="Castelle C.J."/>
            <person name="Probst A.J."/>
            <person name="Thomas B.C."/>
            <person name="Singh A."/>
            <person name="Wilkins M.J."/>
            <person name="Karaoz U."/>
            <person name="Brodie E.L."/>
            <person name="Williams K.H."/>
            <person name="Hubbard S.S."/>
            <person name="Banfield J.F."/>
        </authorList>
    </citation>
    <scope>NUCLEOTIDE SEQUENCE [LARGE SCALE GENOMIC DNA]</scope>
</reference>
<evidence type="ECO:0000313" key="2">
    <source>
        <dbReference type="Proteomes" id="UP000176547"/>
    </source>
</evidence>
<organism evidence="1 2">
    <name type="scientific">Candidatus Doudnabacteria bacterium RIFCSPHIGHO2_01_52_17</name>
    <dbReference type="NCBI Taxonomy" id="1817820"/>
    <lineage>
        <taxon>Bacteria</taxon>
        <taxon>Candidatus Doudnaibacteriota</taxon>
    </lineage>
</organism>
<proteinExistence type="predicted"/>
<dbReference type="EMBL" id="MFEG01000047">
    <property type="protein sequence ID" value="OGE74643.1"/>
    <property type="molecule type" value="Genomic_DNA"/>
</dbReference>
<comment type="caution">
    <text evidence="1">The sequence shown here is derived from an EMBL/GenBank/DDBJ whole genome shotgun (WGS) entry which is preliminary data.</text>
</comment>